<evidence type="ECO:0000256" key="3">
    <source>
        <dbReference type="ARBA" id="ARBA00023159"/>
    </source>
</evidence>
<evidence type="ECO:0000313" key="8">
    <source>
        <dbReference type="Proteomes" id="UP000005850"/>
    </source>
</evidence>
<organism evidence="7 8">
    <name type="scientific">Brevibacillus laterosporus LMG 15441</name>
    <dbReference type="NCBI Taxonomy" id="1042163"/>
    <lineage>
        <taxon>Bacteria</taxon>
        <taxon>Bacillati</taxon>
        <taxon>Bacillota</taxon>
        <taxon>Bacilli</taxon>
        <taxon>Bacillales</taxon>
        <taxon>Paenibacillaceae</taxon>
        <taxon>Brevibacillus</taxon>
    </lineage>
</organism>
<dbReference type="InterPro" id="IPR050397">
    <property type="entry name" value="Env_Response_Regulators"/>
</dbReference>
<dbReference type="InterPro" id="IPR012318">
    <property type="entry name" value="HTH_CRP"/>
</dbReference>
<dbReference type="SUPFAM" id="SSF51206">
    <property type="entry name" value="cAMP-binding domain-like"/>
    <property type="match status" value="1"/>
</dbReference>
<keyword evidence="4" id="KW-0804">Transcription</keyword>
<dbReference type="PANTHER" id="PTHR24567">
    <property type="entry name" value="CRP FAMILY TRANSCRIPTIONAL REGULATORY PROTEIN"/>
    <property type="match status" value="1"/>
</dbReference>
<evidence type="ECO:0000259" key="5">
    <source>
        <dbReference type="PROSITE" id="PS50042"/>
    </source>
</evidence>
<dbReference type="InterPro" id="IPR036390">
    <property type="entry name" value="WH_DNA-bd_sf"/>
</dbReference>
<dbReference type="InterPro" id="IPR014710">
    <property type="entry name" value="RmlC-like_jellyroll"/>
</dbReference>
<evidence type="ECO:0000259" key="6">
    <source>
        <dbReference type="PROSITE" id="PS51063"/>
    </source>
</evidence>
<dbReference type="InterPro" id="IPR036388">
    <property type="entry name" value="WH-like_DNA-bd_sf"/>
</dbReference>
<dbReference type="SUPFAM" id="SSF46785">
    <property type="entry name" value="Winged helix' DNA-binding domain"/>
    <property type="match status" value="1"/>
</dbReference>
<dbReference type="eggNOG" id="COG0664">
    <property type="taxonomic scope" value="Bacteria"/>
</dbReference>
<dbReference type="STRING" id="1042163.BRLA_c023430"/>
<dbReference type="Gene3D" id="1.10.10.10">
    <property type="entry name" value="Winged helix-like DNA-binding domain superfamily/Winged helix DNA-binding domain"/>
    <property type="match status" value="1"/>
</dbReference>
<dbReference type="RefSeq" id="WP_003337571.1">
    <property type="nucleotide sequence ID" value="NZ_CP007806.1"/>
</dbReference>
<dbReference type="Pfam" id="PF00027">
    <property type="entry name" value="cNMP_binding"/>
    <property type="match status" value="1"/>
</dbReference>
<dbReference type="SMART" id="SM00100">
    <property type="entry name" value="cNMP"/>
    <property type="match status" value="1"/>
</dbReference>
<dbReference type="HOGENOM" id="CLU_075053_3_2_9"/>
<keyword evidence="2" id="KW-0238">DNA-binding</keyword>
<reference evidence="7 8" key="1">
    <citation type="journal article" date="2011" name="J. Bacteriol.">
        <title>Genome sequence of Brevibacillus laterosporus LMG 15441, a pathogen of invertebrates.</title>
        <authorList>
            <person name="Djukic M."/>
            <person name="Poehlein A."/>
            <person name="Thurmer A."/>
            <person name="Daniel R."/>
        </authorList>
    </citation>
    <scope>NUCLEOTIDE SEQUENCE [LARGE SCALE GENOMIC DNA]</scope>
    <source>
        <strain evidence="7 8">LMG 15441</strain>
    </source>
</reference>
<dbReference type="PANTHER" id="PTHR24567:SF74">
    <property type="entry name" value="HTH-TYPE TRANSCRIPTIONAL REGULATOR ARCR"/>
    <property type="match status" value="1"/>
</dbReference>
<dbReference type="KEGG" id="blr:BRLA_c023430"/>
<evidence type="ECO:0000256" key="4">
    <source>
        <dbReference type="ARBA" id="ARBA00023163"/>
    </source>
</evidence>
<evidence type="ECO:0000256" key="2">
    <source>
        <dbReference type="ARBA" id="ARBA00023125"/>
    </source>
</evidence>
<dbReference type="EMBL" id="CP007806">
    <property type="protein sequence ID" value="AIG26664.1"/>
    <property type="molecule type" value="Genomic_DNA"/>
</dbReference>
<dbReference type="GO" id="GO:0003677">
    <property type="term" value="F:DNA binding"/>
    <property type="evidence" value="ECO:0007669"/>
    <property type="project" value="UniProtKB-KW"/>
</dbReference>
<dbReference type="InterPro" id="IPR000595">
    <property type="entry name" value="cNMP-bd_dom"/>
</dbReference>
<proteinExistence type="predicted"/>
<feature type="domain" description="Cyclic nucleotide-binding" evidence="5">
    <location>
        <begin position="15"/>
        <end position="135"/>
    </location>
</feature>
<dbReference type="Gene3D" id="2.60.120.10">
    <property type="entry name" value="Jelly Rolls"/>
    <property type="match status" value="1"/>
</dbReference>
<name>A0A075R485_BRELA</name>
<dbReference type="PROSITE" id="PS51063">
    <property type="entry name" value="HTH_CRP_2"/>
    <property type="match status" value="1"/>
</dbReference>
<dbReference type="PRINTS" id="PR00034">
    <property type="entry name" value="HTHCRP"/>
</dbReference>
<keyword evidence="8" id="KW-1185">Reference proteome</keyword>
<accession>A0A075R485</accession>
<gene>
    <name evidence="7" type="primary">fnr_2</name>
    <name evidence="7" type="ORF">BRLA_c023430</name>
</gene>
<dbReference type="SMART" id="SM00419">
    <property type="entry name" value="HTH_CRP"/>
    <property type="match status" value="1"/>
</dbReference>
<dbReference type="CDD" id="cd00038">
    <property type="entry name" value="CAP_ED"/>
    <property type="match status" value="1"/>
</dbReference>
<dbReference type="AlphaFoldDB" id="A0A075R485"/>
<dbReference type="GO" id="GO:0005829">
    <property type="term" value="C:cytosol"/>
    <property type="evidence" value="ECO:0007669"/>
    <property type="project" value="TreeGrafter"/>
</dbReference>
<keyword evidence="1" id="KW-0805">Transcription regulation</keyword>
<sequence>MKEDLIQKYVRNIPLFNELLDEELQTIVDISQVRTYKARSFVFLQGDSLDRIFFIHSGKVKIQKTDKTGREQIVSVLQAGEMFPHAGFFKKGTFPANAEILELAELIVIPIVDFENVLLQYPRLCITLFKTLEEKIVDLQNRLEEKILHDTYEQIIMLLLRLCKSNGIQIQDKYKITTQFTNRELASMIGTSRETINRTINRLKRKKLIDIDENGFFILTPERLQEEIA</sequence>
<dbReference type="PROSITE" id="PS50042">
    <property type="entry name" value="CNMP_BINDING_3"/>
    <property type="match status" value="1"/>
</dbReference>
<dbReference type="Pfam" id="PF13545">
    <property type="entry name" value="HTH_Crp_2"/>
    <property type="match status" value="1"/>
</dbReference>
<keyword evidence="3" id="KW-0010">Activator</keyword>
<dbReference type="GO" id="GO:0003700">
    <property type="term" value="F:DNA-binding transcription factor activity"/>
    <property type="evidence" value="ECO:0007669"/>
    <property type="project" value="TreeGrafter"/>
</dbReference>
<evidence type="ECO:0000256" key="1">
    <source>
        <dbReference type="ARBA" id="ARBA00023015"/>
    </source>
</evidence>
<evidence type="ECO:0000313" key="7">
    <source>
        <dbReference type="EMBL" id="AIG26664.1"/>
    </source>
</evidence>
<feature type="domain" description="HTH crp-type" evidence="6">
    <location>
        <begin position="149"/>
        <end position="222"/>
    </location>
</feature>
<dbReference type="InterPro" id="IPR018490">
    <property type="entry name" value="cNMP-bd_dom_sf"/>
</dbReference>
<dbReference type="Proteomes" id="UP000005850">
    <property type="component" value="Chromosome"/>
</dbReference>
<protein>
    <submittedName>
        <fullName evidence="7">Anaerobic regulatory protein</fullName>
    </submittedName>
</protein>